<reference evidence="1 2" key="1">
    <citation type="submission" date="2015-10" db="EMBL/GenBank/DDBJ databases">
        <title>Large-scale maps of variable infection efficiencies in aquatic Bacteriodetes phage-host model systems.</title>
        <authorList>
            <person name="Holmfeldt K."/>
            <person name="Solonenko N."/>
            <person name="Howard-Varona C."/>
            <person name="Moreno M."/>
            <person name="Malmstrom R.R."/>
            <person name="Blow M.J."/>
            <person name="Sullivan M.B."/>
        </authorList>
    </citation>
    <scope>NUCLEOTIDE SEQUENCE [LARGE SCALE GENOMIC DNA]</scope>
</reference>
<evidence type="ECO:0000313" key="2">
    <source>
        <dbReference type="Proteomes" id="UP000226403"/>
    </source>
</evidence>
<accession>A0A0S2MX54</accession>
<evidence type="ECO:0000313" key="1">
    <source>
        <dbReference type="EMBL" id="ALO80473.1"/>
    </source>
</evidence>
<proteinExistence type="predicted"/>
<gene>
    <name evidence="1" type="ORF">Phi17218_070</name>
</gene>
<sequence>MRSLMKTFLQRCRMLKKKKMSKDLKELTEIYYYEWKDYVEALEVKKEVTRKEAFKGSLEELKNASEEEILQTAFKLFSEQNLHQMDVMLLEMRFKFGYEDTLVSDSEIKFDEEIVTAFKVLIKKHTKQFYALSKEKKFVAIDTKKIAEFEENFYKGVSQTVGIGALTEQLERELNKK</sequence>
<protein>
    <submittedName>
        <fullName evidence="1">Uncharacterized protein</fullName>
    </submittedName>
</protein>
<dbReference type="EMBL" id="KT962247">
    <property type="protein sequence ID" value="ALO80473.1"/>
    <property type="molecule type" value="Genomic_DNA"/>
</dbReference>
<name>A0A0S2MX54_9CAUD</name>
<organism evidence="1 2">
    <name type="scientific">Cellulophaga phage phi17:2_18</name>
    <dbReference type="NCBI Taxonomy" id="1747283"/>
    <lineage>
        <taxon>Viruses</taxon>
        <taxon>Duplodnaviria</taxon>
        <taxon>Heunggongvirae</taxon>
        <taxon>Uroviricota</taxon>
        <taxon>Caudoviricetes</taxon>
        <taxon>Lightbulbvirus</taxon>
        <taxon>Lightbulbvirus Cba172</taxon>
    </lineage>
</organism>
<dbReference type="Proteomes" id="UP000226403">
    <property type="component" value="Segment"/>
</dbReference>